<keyword evidence="1" id="KW-0812">Transmembrane</keyword>
<sequence>MRLLANNISGFRKGSALVEISAAVMVMVVIGSVSFQSMMNTLSQRNWVVSKSLADAYLVREVAIANAIPFELISEADSNGVWPSYGLYEDGGQVPPSSLTILGRRSGTVQADGNVGEGVAVMGRVTRAREKALGLSEDLSETWRLRVALEYEANGKTYIASRTVVRTQ</sequence>
<dbReference type="RefSeq" id="WP_200309555.1">
    <property type="nucleotide sequence ID" value="NZ_JAENIM010000007.1"/>
</dbReference>
<proteinExistence type="predicted"/>
<comment type="caution">
    <text evidence="2">The sequence shown here is derived from an EMBL/GenBank/DDBJ whole genome shotgun (WGS) entry which is preliminary data.</text>
</comment>
<dbReference type="EMBL" id="JAENIM010000007">
    <property type="protein sequence ID" value="MBK1789582.1"/>
    <property type="molecule type" value="Genomic_DNA"/>
</dbReference>
<gene>
    <name evidence="2" type="ORF">JIN82_00285</name>
</gene>
<dbReference type="Proteomes" id="UP000624703">
    <property type="component" value="Unassembled WGS sequence"/>
</dbReference>
<evidence type="ECO:0000256" key="1">
    <source>
        <dbReference type="SAM" id="Phobius"/>
    </source>
</evidence>
<evidence type="ECO:0000313" key="2">
    <source>
        <dbReference type="EMBL" id="MBK1789582.1"/>
    </source>
</evidence>
<keyword evidence="3" id="KW-1185">Reference proteome</keyword>
<reference evidence="2" key="1">
    <citation type="submission" date="2021-01" db="EMBL/GenBank/DDBJ databases">
        <title>Modified the classification status of verrucomicrobia.</title>
        <authorList>
            <person name="Feng X."/>
        </authorList>
    </citation>
    <scope>NUCLEOTIDE SEQUENCE</scope>
    <source>
        <strain evidence="2">_KCTC 22039</strain>
    </source>
</reference>
<protein>
    <submittedName>
        <fullName evidence="2">Uncharacterized protein</fullName>
    </submittedName>
</protein>
<dbReference type="AlphaFoldDB" id="A0A8J7MAJ9"/>
<keyword evidence="1" id="KW-0472">Membrane</keyword>
<accession>A0A8J7MAJ9</accession>
<organism evidence="2 3">
    <name type="scientific">Persicirhabdus sediminis</name>
    <dbReference type="NCBI Taxonomy" id="454144"/>
    <lineage>
        <taxon>Bacteria</taxon>
        <taxon>Pseudomonadati</taxon>
        <taxon>Verrucomicrobiota</taxon>
        <taxon>Verrucomicrobiia</taxon>
        <taxon>Verrucomicrobiales</taxon>
        <taxon>Verrucomicrobiaceae</taxon>
        <taxon>Persicirhabdus</taxon>
    </lineage>
</organism>
<keyword evidence="1" id="KW-1133">Transmembrane helix</keyword>
<feature type="transmembrane region" description="Helical" evidence="1">
    <location>
        <begin position="16"/>
        <end position="35"/>
    </location>
</feature>
<name>A0A8J7MAJ9_9BACT</name>
<evidence type="ECO:0000313" key="3">
    <source>
        <dbReference type="Proteomes" id="UP000624703"/>
    </source>
</evidence>